<dbReference type="InterPro" id="IPR023962">
    <property type="entry name" value="Phosphoketolase"/>
</dbReference>
<dbReference type="Pfam" id="PF09363">
    <property type="entry name" value="XFP_C"/>
    <property type="match status" value="1"/>
</dbReference>
<sequence>MSNPLSTEELNGIDAYWRAANYLSVGQIYLFDNPLLKVPLRKEHIKPRLLGHWGTTPGLNFVYAHLNRIIKKFDLSMMYITGPGHGGPGLVANTYLEGTYTEHYPSITQDEAGMQRLFKQFSFPGGIPSHVAPETPGSIHEGGELGYALSHAFGAAFDNPDLIVACIVGDGEAETGPLATSWHSNKFLNPIHDGVVLPILHLNGYKIANPTVLARISHEELDQLLRGYGYTPYYVEGDDPDKMHQQMASILDQVAHEIQQIKRQARENNDPTRPRWPMIVLRTPKGWTCPREIDGKQVEDNWRSHQVPMGEMHENPDHVRLLEQWMKSYQPAELFDEQGAPRQELTALVPHGERRMGANPHANGGQLLKSLCLPDFRDYAVIFSSPGSVKAEATRVQGKFIRDVMKANLPTRNFRIFSPDENASNRWGDVFEVTNRGFVGETLPGDDHISADGRVLEMLSEHQCQGWLEGYLLTGRHGFFNCYEAFIHIIDSMFNQHAKWLKVCNHIPWRQPLASLNYLLSSHVWRQDHNGFSHQDPGFIDHVVNKKANIIRVYLPPDANCLLSVTDHCLRSRNYVNVIVAGKQPGPQWLNIDEAIEHCIAGVSIWDWASNDHGDEPDVVLACCGDVPTLETLAAVDILRRVLPELKVRVINVVNLMKLQDPREHPHGLSDREFDIMFTTDKPIIFAFHGYPWLIHRLTYRRTNHKNLHVRGYKEEGTTTTPFDMVVLNDLDRFHLVEDVIDRVPKLGAKAAHIKQKLRNKLIEHKQYITEHGQDMPEIREWNWPQAEQ</sequence>
<reference evidence="8 9" key="1">
    <citation type="submission" date="2019-09" db="EMBL/GenBank/DDBJ databases">
        <title>Gimesia benthica sp. nov., a novel bacterium isolated from deep-sea water of the Northwest Indian Ocean.</title>
        <authorList>
            <person name="Dai X."/>
        </authorList>
    </citation>
    <scope>NUCLEOTIDE SEQUENCE [LARGE SCALE GENOMIC DNA]</scope>
    <source>
        <strain evidence="8 9">E7</strain>
    </source>
</reference>
<dbReference type="InterPro" id="IPR019790">
    <property type="entry name" value="Xul5P/Fru6P_PKetolase_CS"/>
</dbReference>
<evidence type="ECO:0000256" key="3">
    <source>
        <dbReference type="ARBA" id="ARBA00023052"/>
    </source>
</evidence>
<evidence type="ECO:0000313" key="8">
    <source>
        <dbReference type="EMBL" id="QGQ22020.1"/>
    </source>
</evidence>
<dbReference type="NCBIfam" id="NF003616">
    <property type="entry name" value="PRK05261.1-1"/>
    <property type="match status" value="1"/>
</dbReference>
<proteinExistence type="inferred from homology"/>
<dbReference type="FunFam" id="3.40.50.970:FF:000091">
    <property type="entry name" value="Xylulose-5-phosphate/fructose-6-phosphate phosphoketolase"/>
    <property type="match status" value="1"/>
</dbReference>
<comment type="cofactor">
    <cofactor evidence="1 5">
        <name>thiamine diphosphate</name>
        <dbReference type="ChEBI" id="CHEBI:58937"/>
    </cofactor>
</comment>
<dbReference type="NCBIfam" id="NF003617">
    <property type="entry name" value="PRK05261.1-2"/>
    <property type="match status" value="1"/>
</dbReference>
<evidence type="ECO:0000259" key="7">
    <source>
        <dbReference type="Pfam" id="PF09364"/>
    </source>
</evidence>
<dbReference type="EC" id="4.1.2.-" evidence="5"/>
<dbReference type="Gene3D" id="3.40.50.920">
    <property type="match status" value="1"/>
</dbReference>
<dbReference type="InterPro" id="IPR029061">
    <property type="entry name" value="THDP-binding"/>
</dbReference>
<name>A0A6I6A7Y2_9PLAN</name>
<dbReference type="KEGG" id="gim:F1728_04625"/>
<dbReference type="InterPro" id="IPR018969">
    <property type="entry name" value="Xul5P/Fru6P_PKetolase_C"/>
</dbReference>
<dbReference type="NCBIfam" id="NF003619">
    <property type="entry name" value="PRK05261.1-4"/>
    <property type="match status" value="1"/>
</dbReference>
<dbReference type="NCBIfam" id="NF003621">
    <property type="entry name" value="PRK05261.1-6"/>
    <property type="match status" value="1"/>
</dbReference>
<dbReference type="PANTHER" id="PTHR31273:SF0">
    <property type="entry name" value="PHOSPHOKETOLASE-RELATED"/>
    <property type="match status" value="1"/>
</dbReference>
<evidence type="ECO:0000313" key="9">
    <source>
        <dbReference type="Proteomes" id="UP000427281"/>
    </source>
</evidence>
<feature type="domain" description="Xylulose 5-phosphate/Fructose 6-phosphate phosphoketolase C-terminal" evidence="6">
    <location>
        <begin position="583"/>
        <end position="784"/>
    </location>
</feature>
<dbReference type="AlphaFoldDB" id="A0A6I6A7Y2"/>
<gene>
    <name evidence="8" type="ORF">F1728_04625</name>
</gene>
<dbReference type="InterPro" id="IPR018970">
    <property type="entry name" value="Xul5P/Fru6P_PKetolase_N"/>
</dbReference>
<dbReference type="PIRSF" id="PIRSF017245">
    <property type="entry name" value="Phosphoketolase"/>
    <property type="match status" value="1"/>
</dbReference>
<keyword evidence="4 5" id="KW-0456">Lyase</keyword>
<protein>
    <recommendedName>
        <fullName evidence="5">Probable phosphoketolase</fullName>
        <ecNumber evidence="5">4.1.2.-</ecNumber>
    </recommendedName>
</protein>
<dbReference type="GO" id="GO:0005975">
    <property type="term" value="P:carbohydrate metabolic process"/>
    <property type="evidence" value="ECO:0007669"/>
    <property type="project" value="InterPro"/>
</dbReference>
<dbReference type="Proteomes" id="UP000427281">
    <property type="component" value="Chromosome"/>
</dbReference>
<feature type="domain" description="Xylulose 5-phosphate/Fructose 6-phosphate phosphoketolase N-terminal" evidence="7">
    <location>
        <begin position="6"/>
        <end position="366"/>
    </location>
</feature>
<dbReference type="RefSeq" id="WP_155363111.1">
    <property type="nucleotide sequence ID" value="NZ_CP043930.1"/>
</dbReference>
<dbReference type="EMBL" id="CP043930">
    <property type="protein sequence ID" value="QGQ22020.1"/>
    <property type="molecule type" value="Genomic_DNA"/>
</dbReference>
<dbReference type="PROSITE" id="PS60002">
    <property type="entry name" value="PHOSPHOKETOLASE_1"/>
    <property type="match status" value="1"/>
</dbReference>
<dbReference type="Gene3D" id="3.40.50.970">
    <property type="match status" value="2"/>
</dbReference>
<keyword evidence="3 5" id="KW-0786">Thiamine pyrophosphate</keyword>
<evidence type="ECO:0000256" key="2">
    <source>
        <dbReference type="ARBA" id="ARBA00005623"/>
    </source>
</evidence>
<dbReference type="InterPro" id="IPR009014">
    <property type="entry name" value="Transketo_C/PFOR_II"/>
</dbReference>
<organism evidence="8 9">
    <name type="scientific">Gimesia benthica</name>
    <dbReference type="NCBI Taxonomy" id="2608982"/>
    <lineage>
        <taxon>Bacteria</taxon>
        <taxon>Pseudomonadati</taxon>
        <taxon>Planctomycetota</taxon>
        <taxon>Planctomycetia</taxon>
        <taxon>Planctomycetales</taxon>
        <taxon>Planctomycetaceae</taxon>
        <taxon>Gimesia</taxon>
    </lineage>
</organism>
<dbReference type="InterPro" id="IPR005593">
    <property type="entry name" value="Xul5P/Fru6P_PKetolase"/>
</dbReference>
<dbReference type="PROSITE" id="PS60003">
    <property type="entry name" value="PHOSPHOKETOLASE_2"/>
    <property type="match status" value="1"/>
</dbReference>
<evidence type="ECO:0000256" key="1">
    <source>
        <dbReference type="ARBA" id="ARBA00001964"/>
    </source>
</evidence>
<dbReference type="Pfam" id="PF03894">
    <property type="entry name" value="XFP"/>
    <property type="match status" value="1"/>
</dbReference>
<dbReference type="InterPro" id="IPR019789">
    <property type="entry name" value="Xul5P/Fru6P_PKetolase_ThDP_BS"/>
</dbReference>
<dbReference type="GO" id="GO:0016832">
    <property type="term" value="F:aldehyde-lyase activity"/>
    <property type="evidence" value="ECO:0007669"/>
    <property type="project" value="UniProtKB-UniRule"/>
</dbReference>
<evidence type="ECO:0000256" key="5">
    <source>
        <dbReference type="HAMAP-Rule" id="MF_01403"/>
    </source>
</evidence>
<dbReference type="CDD" id="cd02011">
    <property type="entry name" value="TPP_PK"/>
    <property type="match status" value="1"/>
</dbReference>
<keyword evidence="9" id="KW-1185">Reference proteome</keyword>
<comment type="similarity">
    <text evidence="2 5">Belongs to the XFP family.</text>
</comment>
<dbReference type="SUPFAM" id="SSF52518">
    <property type="entry name" value="Thiamin diphosphate-binding fold (THDP-binding)"/>
    <property type="match status" value="2"/>
</dbReference>
<dbReference type="HAMAP" id="MF_01403">
    <property type="entry name" value="Phosphoketolase"/>
    <property type="match status" value="1"/>
</dbReference>
<dbReference type="Pfam" id="PF09364">
    <property type="entry name" value="XFP_N"/>
    <property type="match status" value="1"/>
</dbReference>
<dbReference type="PANTHER" id="PTHR31273">
    <property type="entry name" value="PHOSPHOKETOLASE-RELATED"/>
    <property type="match status" value="1"/>
</dbReference>
<accession>A0A6I6A7Y2</accession>
<evidence type="ECO:0000256" key="4">
    <source>
        <dbReference type="ARBA" id="ARBA00023239"/>
    </source>
</evidence>
<evidence type="ECO:0000259" key="6">
    <source>
        <dbReference type="Pfam" id="PF09363"/>
    </source>
</evidence>